<keyword evidence="10" id="KW-0677">Repeat</keyword>
<dbReference type="GO" id="GO:0003677">
    <property type="term" value="F:DNA binding"/>
    <property type="evidence" value="ECO:0007669"/>
    <property type="project" value="UniProtKB-UniRule"/>
</dbReference>
<dbReference type="GO" id="GO:0016567">
    <property type="term" value="P:protein ubiquitination"/>
    <property type="evidence" value="ECO:0007669"/>
    <property type="project" value="InterPro"/>
</dbReference>
<dbReference type="GO" id="GO:0016605">
    <property type="term" value="C:PML body"/>
    <property type="evidence" value="ECO:0007669"/>
    <property type="project" value="UniProtKB-SubCell"/>
</dbReference>
<evidence type="ECO:0000313" key="25">
    <source>
        <dbReference type="WBParaSite" id="TMUE_3000011169.1"/>
    </source>
</evidence>
<dbReference type="GO" id="GO:0061630">
    <property type="term" value="F:ubiquitin protein ligase activity"/>
    <property type="evidence" value="ECO:0007669"/>
    <property type="project" value="UniProtKB-EC"/>
</dbReference>
<keyword evidence="24" id="KW-1185">Reference proteome</keyword>
<evidence type="ECO:0000256" key="17">
    <source>
        <dbReference type="PROSITE-ProRule" id="PRU00108"/>
    </source>
</evidence>
<dbReference type="InterPro" id="IPR027370">
    <property type="entry name" value="Znf-RING_euk"/>
</dbReference>
<dbReference type="EC" id="2.3.2.27" evidence="5"/>
<evidence type="ECO:0000256" key="10">
    <source>
        <dbReference type="ARBA" id="ARBA00022737"/>
    </source>
</evidence>
<dbReference type="PROSITE" id="PS50178">
    <property type="entry name" value="ZF_FYVE"/>
    <property type="match status" value="1"/>
</dbReference>
<dbReference type="Proteomes" id="UP000046395">
    <property type="component" value="Unassembled WGS sequence"/>
</dbReference>
<comment type="pathway">
    <text evidence="4">Protein modification; protein ubiquitination.</text>
</comment>
<dbReference type="InterPro" id="IPR017907">
    <property type="entry name" value="Znf_RING_CS"/>
</dbReference>
<dbReference type="Pfam" id="PF23419">
    <property type="entry name" value="WD40_RFWD3"/>
    <property type="match status" value="1"/>
</dbReference>
<evidence type="ECO:0000256" key="9">
    <source>
        <dbReference type="ARBA" id="ARBA00022723"/>
    </source>
</evidence>
<evidence type="ECO:0000259" key="22">
    <source>
        <dbReference type="PROSITE" id="PS50089"/>
    </source>
</evidence>
<keyword evidence="11" id="KW-0227">DNA damage</keyword>
<dbReference type="PROSITE" id="PS50071">
    <property type="entry name" value="HOMEOBOX_2"/>
    <property type="match status" value="1"/>
</dbReference>
<dbReference type="InterPro" id="IPR013083">
    <property type="entry name" value="Znf_RING/FYVE/PHD"/>
</dbReference>
<dbReference type="PANTHER" id="PTHR16047">
    <property type="entry name" value="RFWD3 PROTEIN"/>
    <property type="match status" value="1"/>
</dbReference>
<dbReference type="SUPFAM" id="SSF50978">
    <property type="entry name" value="WD40 repeat-like"/>
    <property type="match status" value="1"/>
</dbReference>
<comment type="catalytic activity">
    <reaction evidence="1">
        <text>S-ubiquitinyl-[E2 ubiquitin-conjugating enzyme]-L-cysteine + [acceptor protein]-L-lysine = [E2 ubiquitin-conjugating enzyme]-L-cysteine + N(6)-ubiquitinyl-[acceptor protein]-L-lysine.</text>
        <dbReference type="EC" id="2.3.2.27"/>
    </reaction>
</comment>
<dbReference type="Gene3D" id="3.30.40.10">
    <property type="entry name" value="Zinc/RING finger domain, C3HC4 (zinc finger)"/>
    <property type="match status" value="1"/>
</dbReference>
<dbReference type="GO" id="GO:0008270">
    <property type="term" value="F:zinc ion binding"/>
    <property type="evidence" value="ECO:0007669"/>
    <property type="project" value="UniProtKB-KW"/>
</dbReference>
<dbReference type="Gene3D" id="1.10.10.60">
    <property type="entry name" value="Homeodomain-like"/>
    <property type="match status" value="1"/>
</dbReference>
<keyword evidence="17 19" id="KW-0238">DNA-binding</keyword>
<dbReference type="AlphaFoldDB" id="A0A5S6QVK5"/>
<keyword evidence="14" id="KW-0862">Zinc</keyword>
<dbReference type="GO" id="GO:0036297">
    <property type="term" value="P:interstrand cross-link repair"/>
    <property type="evidence" value="ECO:0007669"/>
    <property type="project" value="InterPro"/>
</dbReference>
<keyword evidence="17 19" id="KW-0371">Homeobox</keyword>
<dbReference type="SUPFAM" id="SSF57850">
    <property type="entry name" value="RING/U-box"/>
    <property type="match status" value="1"/>
</dbReference>
<evidence type="ECO:0000259" key="23">
    <source>
        <dbReference type="PROSITE" id="PS50178"/>
    </source>
</evidence>
<dbReference type="SMART" id="SM00389">
    <property type="entry name" value="HOX"/>
    <property type="match status" value="1"/>
</dbReference>
<evidence type="ECO:0000256" key="11">
    <source>
        <dbReference type="ARBA" id="ARBA00022763"/>
    </source>
</evidence>
<evidence type="ECO:0000256" key="19">
    <source>
        <dbReference type="RuleBase" id="RU000682"/>
    </source>
</evidence>
<proteinExistence type="predicted"/>
<feature type="domain" description="FYVE-type" evidence="23">
    <location>
        <begin position="18"/>
        <end position="75"/>
    </location>
</feature>
<dbReference type="PROSITE" id="PS00518">
    <property type="entry name" value="ZF_RING_1"/>
    <property type="match status" value="1"/>
</dbReference>
<dbReference type="SMART" id="SM00320">
    <property type="entry name" value="WD40"/>
    <property type="match status" value="2"/>
</dbReference>
<feature type="domain" description="RING-type" evidence="22">
    <location>
        <begin position="24"/>
        <end position="71"/>
    </location>
</feature>
<organism evidence="24 25">
    <name type="scientific">Trichuris muris</name>
    <name type="common">Mouse whipworm</name>
    <dbReference type="NCBI Taxonomy" id="70415"/>
    <lineage>
        <taxon>Eukaryota</taxon>
        <taxon>Metazoa</taxon>
        <taxon>Ecdysozoa</taxon>
        <taxon>Nematoda</taxon>
        <taxon>Enoplea</taxon>
        <taxon>Dorylaimia</taxon>
        <taxon>Trichinellida</taxon>
        <taxon>Trichuridae</taxon>
        <taxon>Trichuris</taxon>
    </lineage>
</organism>
<dbReference type="Gene3D" id="2.130.10.10">
    <property type="entry name" value="YVTN repeat-like/Quinoprotein amine dehydrogenase"/>
    <property type="match status" value="1"/>
</dbReference>
<feature type="coiled-coil region" evidence="20">
    <location>
        <begin position="95"/>
        <end position="143"/>
    </location>
</feature>
<evidence type="ECO:0000256" key="18">
    <source>
        <dbReference type="PROSITE-ProRule" id="PRU00175"/>
    </source>
</evidence>
<feature type="domain" description="Homeobox" evidence="21">
    <location>
        <begin position="862"/>
        <end position="917"/>
    </location>
</feature>
<keyword evidence="8" id="KW-0808">Transferase</keyword>
<dbReference type="Pfam" id="PF00046">
    <property type="entry name" value="Homeodomain"/>
    <property type="match status" value="1"/>
</dbReference>
<evidence type="ECO:0000259" key="21">
    <source>
        <dbReference type="PROSITE" id="PS50071"/>
    </source>
</evidence>
<keyword evidence="15" id="KW-0234">DNA repair</keyword>
<evidence type="ECO:0000256" key="16">
    <source>
        <dbReference type="ARBA" id="ARBA00023242"/>
    </source>
</evidence>
<dbReference type="PROSITE" id="PS50089">
    <property type="entry name" value="ZF_RING_2"/>
    <property type="match status" value="1"/>
</dbReference>
<evidence type="ECO:0000256" key="1">
    <source>
        <dbReference type="ARBA" id="ARBA00000900"/>
    </source>
</evidence>
<dbReference type="InterPro" id="IPR056527">
    <property type="entry name" value="WD40_RFWD3"/>
</dbReference>
<sequence length="922" mass="104266">MGDNCAPECISLSSSEHYNESQYCTVCFESYTTAGERRPACLPCGHLYCLRCIEIWRLENPGRVSLCPTCKRRFRKREIRTHYVQGIKAVDNSELMNALKTIQDYKERIKRTEMELANAKYEVAHHRAQYEILHSRLQNLESRKLQDPAVELLACSQQSASQNNAGPRAKYKASVYVGEHQSCRIMAVNPAKATMVISYLPQPLFPCYCGLKVDLHTMRTAGQANLHALQIRDMQFCPTGDSTFMTCSVDKHVKIYNSDDFQLIANISLKSAVWSCCYDFDQPHRVFAGTSTGKVQLYDLRMIRSMDEQDVPVLEVCNMKRPILSLRWSKFQSDTRIPSGLMVTSTSECSFYSKSMDDGFTSNMLPLKGRITSFSGDNSNGHFLISMGPSSHVPTCQHLFCNLLKKEGEFSTAEDLYQLCIIRRFGNSRTQTVLSRNCLFSYKDDLPAASDASIAAVYNEDSHEVELWNMSTNERTCSFKSTVTPNGPVDHIYDLTTYRPSDADLTRPLVNFRSVKEFTIKGFFLTREWRRSVNPHDSIECNLNELTNFDGASKASFVVLRVTGRMDGPMYASWLHPGQTLLPLWKGQQYLPPQTNVILSPFSIDYLLGTCSKLADREAPRSAPTNVSNLFTLPCRTYESWIFDPSQSAAAVSLPHAGNIRSVFILMQKGTTTNVRSGVQLSYQALPNVSNIKDTNRKRQVYNKQQVEHLEAAFQVRESQCSPANYSIECNLNELTNFDGASKASFVVLRVTGRMDGPMYASWLHPGQTLLPLWKGQQYLPPQTNVILSPFSIDYLLGTCSKLADREAPRSAPTNVSSLFTLPCRTYESWIFDPSQSAAAVSLPYAGVQQSYQALPNVSNFKDTNRKRQVYNKQQVEHLEAAFQCSMYVTAQQRNRLALELSLTEGQVKTWFQNRRQVEILT</sequence>
<name>A0A5S6QVK5_TRIMR</name>
<keyword evidence="16 17" id="KW-0539">Nucleus</keyword>
<evidence type="ECO:0000256" key="8">
    <source>
        <dbReference type="ARBA" id="ARBA00022679"/>
    </source>
</evidence>
<keyword evidence="20" id="KW-0175">Coiled coil</keyword>
<dbReference type="PANTHER" id="PTHR16047:SF7">
    <property type="entry name" value="E3 UBIQUITIN-PROTEIN LIGASE RFWD3"/>
    <property type="match status" value="1"/>
</dbReference>
<evidence type="ECO:0000256" key="7">
    <source>
        <dbReference type="ARBA" id="ARBA00022574"/>
    </source>
</evidence>
<dbReference type="WBParaSite" id="TMUE_3000011169.1">
    <property type="protein sequence ID" value="TMUE_3000011169.1"/>
    <property type="gene ID" value="WBGene00301192"/>
</dbReference>
<dbReference type="InterPro" id="IPR037381">
    <property type="entry name" value="RFWD3"/>
</dbReference>
<keyword evidence="9" id="KW-0479">Metal-binding</keyword>
<evidence type="ECO:0000313" key="24">
    <source>
        <dbReference type="Proteomes" id="UP000046395"/>
    </source>
</evidence>
<keyword evidence="6" id="KW-0963">Cytoplasm</keyword>
<dbReference type="GO" id="GO:0005737">
    <property type="term" value="C:cytoplasm"/>
    <property type="evidence" value="ECO:0007669"/>
    <property type="project" value="UniProtKB-SubCell"/>
</dbReference>
<dbReference type="InterPro" id="IPR001680">
    <property type="entry name" value="WD40_rpt"/>
</dbReference>
<evidence type="ECO:0000256" key="20">
    <source>
        <dbReference type="SAM" id="Coils"/>
    </source>
</evidence>
<dbReference type="InterPro" id="IPR036322">
    <property type="entry name" value="WD40_repeat_dom_sf"/>
</dbReference>
<evidence type="ECO:0000256" key="12">
    <source>
        <dbReference type="ARBA" id="ARBA00022771"/>
    </source>
</evidence>
<keyword evidence="13" id="KW-0833">Ubl conjugation pathway</keyword>
<dbReference type="SUPFAM" id="SSF46689">
    <property type="entry name" value="Homeodomain-like"/>
    <property type="match status" value="1"/>
</dbReference>
<dbReference type="CDD" id="cd00086">
    <property type="entry name" value="homeodomain"/>
    <property type="match status" value="1"/>
</dbReference>
<dbReference type="SMART" id="SM00184">
    <property type="entry name" value="RING"/>
    <property type="match status" value="1"/>
</dbReference>
<dbReference type="STRING" id="70415.A0A5S6QVK5"/>
<evidence type="ECO:0000256" key="4">
    <source>
        <dbReference type="ARBA" id="ARBA00004906"/>
    </source>
</evidence>
<dbReference type="InterPro" id="IPR015943">
    <property type="entry name" value="WD40/YVTN_repeat-like_dom_sf"/>
</dbReference>
<evidence type="ECO:0000256" key="3">
    <source>
        <dbReference type="ARBA" id="ARBA00004496"/>
    </source>
</evidence>
<evidence type="ECO:0000256" key="13">
    <source>
        <dbReference type="ARBA" id="ARBA00022786"/>
    </source>
</evidence>
<dbReference type="InterPro" id="IPR001356">
    <property type="entry name" value="HD"/>
</dbReference>
<keyword evidence="7" id="KW-0853">WD repeat</keyword>
<evidence type="ECO:0000256" key="5">
    <source>
        <dbReference type="ARBA" id="ARBA00012483"/>
    </source>
</evidence>
<feature type="DNA-binding region" description="Homeobox" evidence="17">
    <location>
        <begin position="864"/>
        <end position="918"/>
    </location>
</feature>
<evidence type="ECO:0000256" key="2">
    <source>
        <dbReference type="ARBA" id="ARBA00004322"/>
    </source>
</evidence>
<dbReference type="InterPro" id="IPR001841">
    <property type="entry name" value="Znf_RING"/>
</dbReference>
<dbReference type="InterPro" id="IPR009057">
    <property type="entry name" value="Homeodomain-like_sf"/>
</dbReference>
<keyword evidence="12 18" id="KW-0863">Zinc-finger</keyword>
<evidence type="ECO:0000256" key="6">
    <source>
        <dbReference type="ARBA" id="ARBA00022490"/>
    </source>
</evidence>
<dbReference type="Pfam" id="PF13445">
    <property type="entry name" value="zf-RING_UBOX"/>
    <property type="match status" value="1"/>
</dbReference>
<evidence type="ECO:0000256" key="15">
    <source>
        <dbReference type="ARBA" id="ARBA00023204"/>
    </source>
</evidence>
<evidence type="ECO:0000256" key="14">
    <source>
        <dbReference type="ARBA" id="ARBA00022833"/>
    </source>
</evidence>
<protein>
    <recommendedName>
        <fullName evidence="5">RING-type E3 ubiquitin transferase</fullName>
        <ecNumber evidence="5">2.3.2.27</ecNumber>
    </recommendedName>
</protein>
<accession>A0A5S6QVK5</accession>
<reference evidence="25" key="1">
    <citation type="submission" date="2019-12" db="UniProtKB">
        <authorList>
            <consortium name="WormBaseParasite"/>
        </authorList>
    </citation>
    <scope>IDENTIFICATION</scope>
</reference>
<comment type="subcellular location">
    <subcellularLocation>
        <location evidence="3">Cytoplasm</location>
    </subcellularLocation>
    <subcellularLocation>
        <location evidence="2">Nucleus</location>
        <location evidence="2">PML body</location>
    </subcellularLocation>
</comment>
<dbReference type="InterPro" id="IPR017455">
    <property type="entry name" value="Znf_FYVE-rel"/>
</dbReference>